<keyword evidence="5 7" id="KW-1133">Transmembrane helix</keyword>
<dbReference type="PANTHER" id="PTHR30012">
    <property type="entry name" value="GENERAL SECRETION PATHWAY PROTEIN"/>
    <property type="match status" value="1"/>
</dbReference>
<reference evidence="9 10" key="1">
    <citation type="submission" date="2019-12" db="EMBL/GenBank/DDBJ databases">
        <authorList>
            <person name="Lee S.D."/>
        </authorList>
    </citation>
    <scope>NUCLEOTIDE SEQUENCE [LARGE SCALE GENOMIC DNA]</scope>
    <source>
        <strain evidence="9 10">SAP-6</strain>
    </source>
</reference>
<evidence type="ECO:0000256" key="3">
    <source>
        <dbReference type="ARBA" id="ARBA00022475"/>
    </source>
</evidence>
<keyword evidence="4 7" id="KW-0812">Transmembrane</keyword>
<keyword evidence="6 7" id="KW-0472">Membrane</keyword>
<dbReference type="Pfam" id="PF00482">
    <property type="entry name" value="T2SSF"/>
    <property type="match status" value="2"/>
</dbReference>
<dbReference type="EMBL" id="WUBS01000011">
    <property type="protein sequence ID" value="NDL64284.1"/>
    <property type="molecule type" value="Genomic_DNA"/>
</dbReference>
<feature type="transmembrane region" description="Helical" evidence="7">
    <location>
        <begin position="341"/>
        <end position="361"/>
    </location>
</feature>
<protein>
    <submittedName>
        <fullName evidence="9">Pilus assembly protein PilR</fullName>
    </submittedName>
</protein>
<evidence type="ECO:0000256" key="1">
    <source>
        <dbReference type="ARBA" id="ARBA00004651"/>
    </source>
</evidence>
<dbReference type="RefSeq" id="WP_162366999.1">
    <property type="nucleotide sequence ID" value="NZ_WUBS01000011.1"/>
</dbReference>
<keyword evidence="3" id="KW-1003">Cell membrane</keyword>
<dbReference type="PANTHER" id="PTHR30012:SF0">
    <property type="entry name" value="TYPE II SECRETION SYSTEM PROTEIN F-RELATED"/>
    <property type="match status" value="1"/>
</dbReference>
<feature type="domain" description="Type II secretion system protein GspF" evidence="8">
    <location>
        <begin position="238"/>
        <end position="358"/>
    </location>
</feature>
<organism evidence="9 10">
    <name type="scientific">Acerihabitans arboris</name>
    <dbReference type="NCBI Taxonomy" id="2691583"/>
    <lineage>
        <taxon>Bacteria</taxon>
        <taxon>Pseudomonadati</taxon>
        <taxon>Pseudomonadota</taxon>
        <taxon>Gammaproteobacteria</taxon>
        <taxon>Enterobacterales</taxon>
        <taxon>Pectobacteriaceae</taxon>
        <taxon>Acerihabitans</taxon>
    </lineage>
</organism>
<gene>
    <name evidence="9" type="ORF">GRH90_16205</name>
</gene>
<evidence type="ECO:0000256" key="7">
    <source>
        <dbReference type="SAM" id="Phobius"/>
    </source>
</evidence>
<dbReference type="GO" id="GO:0005886">
    <property type="term" value="C:plasma membrane"/>
    <property type="evidence" value="ECO:0007669"/>
    <property type="project" value="UniProtKB-SubCell"/>
</dbReference>
<evidence type="ECO:0000256" key="5">
    <source>
        <dbReference type="ARBA" id="ARBA00022989"/>
    </source>
</evidence>
<dbReference type="Proteomes" id="UP000461443">
    <property type="component" value="Unassembled WGS sequence"/>
</dbReference>
<comment type="similarity">
    <text evidence="2">Belongs to the GSP F family.</text>
</comment>
<comment type="caution">
    <text evidence="9">The sequence shown here is derived from an EMBL/GenBank/DDBJ whole genome shotgun (WGS) entry which is preliminary data.</text>
</comment>
<proteinExistence type="inferred from homology"/>
<dbReference type="InterPro" id="IPR042094">
    <property type="entry name" value="T2SS_GspF_sf"/>
</dbReference>
<evidence type="ECO:0000259" key="8">
    <source>
        <dbReference type="Pfam" id="PF00482"/>
    </source>
</evidence>
<reference evidence="9 10" key="2">
    <citation type="submission" date="2020-02" db="EMBL/GenBank/DDBJ databases">
        <title>The new genus of Enterobacteriales.</title>
        <authorList>
            <person name="Kim I.S."/>
        </authorList>
    </citation>
    <scope>NUCLEOTIDE SEQUENCE [LARGE SCALE GENOMIC DNA]</scope>
    <source>
        <strain evidence="9 10">SAP-6</strain>
    </source>
</reference>
<evidence type="ECO:0000256" key="2">
    <source>
        <dbReference type="ARBA" id="ARBA00005745"/>
    </source>
</evidence>
<feature type="transmembrane region" description="Helical" evidence="7">
    <location>
        <begin position="191"/>
        <end position="210"/>
    </location>
</feature>
<dbReference type="InterPro" id="IPR003004">
    <property type="entry name" value="GspF/PilC"/>
</dbReference>
<evidence type="ECO:0000313" key="10">
    <source>
        <dbReference type="Proteomes" id="UP000461443"/>
    </source>
</evidence>
<feature type="domain" description="Type II secretion system protein GspF" evidence="8">
    <location>
        <begin position="35"/>
        <end position="156"/>
    </location>
</feature>
<evidence type="ECO:0000256" key="6">
    <source>
        <dbReference type="ARBA" id="ARBA00023136"/>
    </source>
</evidence>
<keyword evidence="10" id="KW-1185">Reference proteome</keyword>
<dbReference type="Gene3D" id="1.20.81.30">
    <property type="entry name" value="Type II secretion system (T2SS), domain F"/>
    <property type="match status" value="2"/>
</dbReference>
<name>A0A845SMZ0_9GAMM</name>
<evidence type="ECO:0000313" key="9">
    <source>
        <dbReference type="EMBL" id="NDL64284.1"/>
    </source>
</evidence>
<comment type="subcellular location">
    <subcellularLocation>
        <location evidence="1">Cell membrane</location>
        <topology evidence="1">Multi-pass membrane protein</topology>
    </subcellularLocation>
</comment>
<accession>A0A845SMZ0</accession>
<dbReference type="InterPro" id="IPR018076">
    <property type="entry name" value="T2SS_GspF_dom"/>
</dbReference>
<feature type="transmembrane region" description="Helical" evidence="7">
    <location>
        <begin position="139"/>
        <end position="162"/>
    </location>
</feature>
<evidence type="ECO:0000256" key="4">
    <source>
        <dbReference type="ARBA" id="ARBA00022692"/>
    </source>
</evidence>
<sequence length="370" mass="41301">MSEEIFRPARDMSLGQRLRYELVRRTFTGRYRQPFYETLRFLLENKKPLEDALRMIGEVHSDFGRRWHPYCDLVDDCLEAVADNRAGRSMQDVLAAWAPREEAALISAGMQSGNLPRSLEQADKLIVARRRILGQVIKALVYPAALLLLGGGLLGVNNTLLIPTLSKLTAPDSWTGALGFMNHVSVFTGQYGLLSAAVCVALTTMAFWSLPRWRGRLRRLADRLMPWSVYKDLQGTVFLMNIAALIGAGVPELNALKTLHSFGSPWLQERLEAVIDCVNMGDGLGKALRKCGYQFPSQEAANYLSLLGKGDGASVLISHYADRWLEQALKLVAARANVAKIFSLLLIITFFLLMLGMVMQIQDMVQYSPH</sequence>
<dbReference type="AlphaFoldDB" id="A0A845SMZ0"/>